<feature type="region of interest" description="Disordered" evidence="1">
    <location>
        <begin position="109"/>
        <end position="141"/>
    </location>
</feature>
<sequence>MLAPRIAHFNVINLAGGTETVSISYAIGRDEVDTLFTLADCLEMHIRLGTNIVNVTSTCTRTLVYLEEAADDWFTRPYLHPLDKESREREWGALRERWVTDDILESLSNSRGGSEDHGKGPSPVLTIYDSDSPPARTRIPASNGRSLLETFTRVLQRLLGHKIRVESLVYNPEVAQIVIMSKAGEDRSMGWTEALAPFMGADTTA</sequence>
<reference evidence="2 3" key="1">
    <citation type="journal article" date="2010" name="Proc. Natl. Acad. Sci. U.S.A.">
        <title>Insights into evolution of multicellular fungi from the assembled chromosomes of the mushroom Coprinopsis cinerea (Coprinus cinereus).</title>
        <authorList>
            <person name="Stajich J.E."/>
            <person name="Wilke S.K."/>
            <person name="Ahren D."/>
            <person name="Au C.H."/>
            <person name="Birren B.W."/>
            <person name="Borodovsky M."/>
            <person name="Burns C."/>
            <person name="Canback B."/>
            <person name="Casselton L.A."/>
            <person name="Cheng C.K."/>
            <person name="Deng J."/>
            <person name="Dietrich F.S."/>
            <person name="Fargo D.C."/>
            <person name="Farman M.L."/>
            <person name="Gathman A.C."/>
            <person name="Goldberg J."/>
            <person name="Guigo R."/>
            <person name="Hoegger P.J."/>
            <person name="Hooker J.B."/>
            <person name="Huggins A."/>
            <person name="James T.Y."/>
            <person name="Kamada T."/>
            <person name="Kilaru S."/>
            <person name="Kodira C."/>
            <person name="Kues U."/>
            <person name="Kupfer D."/>
            <person name="Kwan H.S."/>
            <person name="Lomsadze A."/>
            <person name="Li W."/>
            <person name="Lilly W.W."/>
            <person name="Ma L.J."/>
            <person name="Mackey A.J."/>
            <person name="Manning G."/>
            <person name="Martin F."/>
            <person name="Muraguchi H."/>
            <person name="Natvig D.O."/>
            <person name="Palmerini H."/>
            <person name="Ramesh M.A."/>
            <person name="Rehmeyer C.J."/>
            <person name="Roe B.A."/>
            <person name="Shenoy N."/>
            <person name="Stanke M."/>
            <person name="Ter-Hovhannisyan V."/>
            <person name="Tunlid A."/>
            <person name="Velagapudi R."/>
            <person name="Vision T.J."/>
            <person name="Zeng Q."/>
            <person name="Zolan M.E."/>
            <person name="Pukkila P.J."/>
        </authorList>
    </citation>
    <scope>NUCLEOTIDE SEQUENCE [LARGE SCALE GENOMIC DNA]</scope>
    <source>
        <strain evidence="3">Okayama-7 / 130 / ATCC MYA-4618 / FGSC 9003</strain>
    </source>
</reference>
<keyword evidence="3" id="KW-1185">Reference proteome</keyword>
<evidence type="ECO:0000313" key="2">
    <source>
        <dbReference type="EMBL" id="EAU89043.2"/>
    </source>
</evidence>
<dbReference type="RefSeq" id="XP_001832798.2">
    <property type="nucleotide sequence ID" value="XM_001832746.2"/>
</dbReference>
<dbReference type="HOGENOM" id="CLU_1294342_0_0_1"/>
<dbReference type="KEGG" id="cci:CC1G_10012"/>
<protein>
    <submittedName>
        <fullName evidence="2">Uncharacterized protein</fullName>
    </submittedName>
</protein>
<proteinExistence type="predicted"/>
<gene>
    <name evidence="2" type="ORF">CC1G_10012</name>
</gene>
<organism evidence="2 3">
    <name type="scientific">Coprinopsis cinerea (strain Okayama-7 / 130 / ATCC MYA-4618 / FGSC 9003)</name>
    <name type="common">Inky cap fungus</name>
    <name type="synonym">Hormographiella aspergillata</name>
    <dbReference type="NCBI Taxonomy" id="240176"/>
    <lineage>
        <taxon>Eukaryota</taxon>
        <taxon>Fungi</taxon>
        <taxon>Dikarya</taxon>
        <taxon>Basidiomycota</taxon>
        <taxon>Agaricomycotina</taxon>
        <taxon>Agaricomycetes</taxon>
        <taxon>Agaricomycetidae</taxon>
        <taxon>Agaricales</taxon>
        <taxon>Agaricineae</taxon>
        <taxon>Psathyrellaceae</taxon>
        <taxon>Coprinopsis</taxon>
    </lineage>
</organism>
<dbReference type="InParanoid" id="A8NDL0"/>
<evidence type="ECO:0000313" key="3">
    <source>
        <dbReference type="Proteomes" id="UP000001861"/>
    </source>
</evidence>
<evidence type="ECO:0000256" key="1">
    <source>
        <dbReference type="SAM" id="MobiDB-lite"/>
    </source>
</evidence>
<name>A8NDL0_COPC7</name>
<comment type="caution">
    <text evidence="2">The sequence shown here is derived from an EMBL/GenBank/DDBJ whole genome shotgun (WGS) entry which is preliminary data.</text>
</comment>
<dbReference type="VEuPathDB" id="FungiDB:CC1G_10012"/>
<dbReference type="Proteomes" id="UP000001861">
    <property type="component" value="Unassembled WGS sequence"/>
</dbReference>
<dbReference type="GeneID" id="6009288"/>
<accession>A8NDL0</accession>
<dbReference type="EMBL" id="AACS02000009">
    <property type="protein sequence ID" value="EAU89043.2"/>
    <property type="molecule type" value="Genomic_DNA"/>
</dbReference>
<dbReference type="AlphaFoldDB" id="A8NDL0"/>